<organism evidence="1 2">
    <name type="scientific">Triticum urartu</name>
    <name type="common">Red wild einkorn</name>
    <name type="synonym">Crithodium urartu</name>
    <dbReference type="NCBI Taxonomy" id="4572"/>
    <lineage>
        <taxon>Eukaryota</taxon>
        <taxon>Viridiplantae</taxon>
        <taxon>Streptophyta</taxon>
        <taxon>Embryophyta</taxon>
        <taxon>Tracheophyta</taxon>
        <taxon>Spermatophyta</taxon>
        <taxon>Magnoliopsida</taxon>
        <taxon>Liliopsida</taxon>
        <taxon>Poales</taxon>
        <taxon>Poaceae</taxon>
        <taxon>BOP clade</taxon>
        <taxon>Pooideae</taxon>
        <taxon>Triticodae</taxon>
        <taxon>Triticeae</taxon>
        <taxon>Triticinae</taxon>
        <taxon>Triticum</taxon>
    </lineage>
</organism>
<evidence type="ECO:0000313" key="1">
    <source>
        <dbReference type="EnsemblPlants" id="TuG1812U0000038500.01.T01"/>
    </source>
</evidence>
<accession>A0A8R7RBP9</accession>
<reference evidence="2" key="1">
    <citation type="journal article" date="2013" name="Nature">
        <title>Draft genome of the wheat A-genome progenitor Triticum urartu.</title>
        <authorList>
            <person name="Ling H.Q."/>
            <person name="Zhao S."/>
            <person name="Liu D."/>
            <person name="Wang J."/>
            <person name="Sun H."/>
            <person name="Zhang C."/>
            <person name="Fan H."/>
            <person name="Li D."/>
            <person name="Dong L."/>
            <person name="Tao Y."/>
            <person name="Gao C."/>
            <person name="Wu H."/>
            <person name="Li Y."/>
            <person name="Cui Y."/>
            <person name="Guo X."/>
            <person name="Zheng S."/>
            <person name="Wang B."/>
            <person name="Yu K."/>
            <person name="Liang Q."/>
            <person name="Yang W."/>
            <person name="Lou X."/>
            <person name="Chen J."/>
            <person name="Feng M."/>
            <person name="Jian J."/>
            <person name="Zhang X."/>
            <person name="Luo G."/>
            <person name="Jiang Y."/>
            <person name="Liu J."/>
            <person name="Wang Z."/>
            <person name="Sha Y."/>
            <person name="Zhang B."/>
            <person name="Wu H."/>
            <person name="Tang D."/>
            <person name="Shen Q."/>
            <person name="Xue P."/>
            <person name="Zou S."/>
            <person name="Wang X."/>
            <person name="Liu X."/>
            <person name="Wang F."/>
            <person name="Yang Y."/>
            <person name="An X."/>
            <person name="Dong Z."/>
            <person name="Zhang K."/>
            <person name="Zhang X."/>
            <person name="Luo M.C."/>
            <person name="Dvorak J."/>
            <person name="Tong Y."/>
            <person name="Wang J."/>
            <person name="Yang H."/>
            <person name="Li Z."/>
            <person name="Wang D."/>
            <person name="Zhang A."/>
            <person name="Wang J."/>
        </authorList>
    </citation>
    <scope>NUCLEOTIDE SEQUENCE</scope>
    <source>
        <strain evidence="2">cv. G1812</strain>
    </source>
</reference>
<protein>
    <submittedName>
        <fullName evidence="1">Uncharacterized protein</fullName>
    </submittedName>
</protein>
<dbReference type="EnsemblPlants" id="TuG1812U0000038500.01.T01">
    <property type="protein sequence ID" value="TuG1812U0000038500.01.T01"/>
    <property type="gene ID" value="TuG1812U0000038500.01"/>
</dbReference>
<proteinExistence type="predicted"/>
<reference evidence="1" key="3">
    <citation type="submission" date="2022-06" db="UniProtKB">
        <authorList>
            <consortium name="EnsemblPlants"/>
        </authorList>
    </citation>
    <scope>IDENTIFICATION</scope>
</reference>
<keyword evidence="2" id="KW-1185">Reference proteome</keyword>
<sequence length="148" mass="16717">MLFCGSVVLLHSNDGVASIWISIISGSCCLRNGQGAYASPSTKTFILFEPEWLWCPLSLMVRPCMLAMLWLRNLRLSRFGRALFRGIFVQNLQSCNFLLDDNDHAVLGDLGFHPCCLDFRCQIQILSKDLGLQITCPRTLATRHQRPN</sequence>
<dbReference type="AlphaFoldDB" id="A0A8R7RBP9"/>
<evidence type="ECO:0000313" key="2">
    <source>
        <dbReference type="Proteomes" id="UP000015106"/>
    </source>
</evidence>
<dbReference type="Gramene" id="TuG1812U0000038500.01.T01">
    <property type="protein sequence ID" value="TuG1812U0000038500.01.T01"/>
    <property type="gene ID" value="TuG1812U0000038500.01"/>
</dbReference>
<dbReference type="Proteomes" id="UP000015106">
    <property type="component" value="Chromosome 3"/>
</dbReference>
<reference evidence="1" key="2">
    <citation type="submission" date="2018-03" db="EMBL/GenBank/DDBJ databases">
        <title>The Triticum urartu genome reveals the dynamic nature of wheat genome evolution.</title>
        <authorList>
            <person name="Ling H."/>
            <person name="Ma B."/>
            <person name="Shi X."/>
            <person name="Liu H."/>
            <person name="Dong L."/>
            <person name="Sun H."/>
            <person name="Cao Y."/>
            <person name="Gao Q."/>
            <person name="Zheng S."/>
            <person name="Li Y."/>
            <person name="Yu Y."/>
            <person name="Du H."/>
            <person name="Qi M."/>
            <person name="Li Y."/>
            <person name="Yu H."/>
            <person name="Cui Y."/>
            <person name="Wang N."/>
            <person name="Chen C."/>
            <person name="Wu H."/>
            <person name="Zhao Y."/>
            <person name="Zhang J."/>
            <person name="Li Y."/>
            <person name="Zhou W."/>
            <person name="Zhang B."/>
            <person name="Hu W."/>
            <person name="Eijk M."/>
            <person name="Tang J."/>
            <person name="Witsenboer H."/>
            <person name="Zhao S."/>
            <person name="Li Z."/>
            <person name="Zhang A."/>
            <person name="Wang D."/>
            <person name="Liang C."/>
        </authorList>
    </citation>
    <scope>NUCLEOTIDE SEQUENCE [LARGE SCALE GENOMIC DNA]</scope>
    <source>
        <strain evidence="1">cv. G1812</strain>
    </source>
</reference>
<name>A0A8R7RBP9_TRIUA</name>